<feature type="compositionally biased region" description="Basic residues" evidence="2">
    <location>
        <begin position="1"/>
        <end position="12"/>
    </location>
</feature>
<evidence type="ECO:0000313" key="6">
    <source>
        <dbReference type="Proteomes" id="UP000291758"/>
    </source>
</evidence>
<sequence>MAAGRERRRALRRGPLGSGPAERVPLRARRRDGHGDLLPHRRARGGRHDRDHHERGPPDLRRARGDHGRQGRLHEPAEGGRAGPRAPAAGHLRPSRRCCADRRRVRRGQHRGPRPARDHHRPAVTAWPRRRAVVLTAVLALVAAVAADVATIAARVDRVAIPATASTGARSTHRQTWVLVGLDSRDAAPDGPDYYGIAEAVTDPPHADAIVVLTVEDGHATALAVPRELRVRPADGEPDRVGVLVARGWDAFVTGMCEGLGIPTDHLVAVTMRGFAGAVDAVGGVEVTLPAPTRDLSTGLDLPAGVQRLDGVQALSLVRSRHTETLVDGVWQQVDDRTGAFDRAAGVGAMLSTMAARLHGVRSPLTFQRLAWNVGGQTSLDTSTSLFGLTALRSAGAVDVKTLPVVATATPLVSRVGDETRRVLEGAGYGPGACAVVRDAEG</sequence>
<evidence type="ECO:0000259" key="4">
    <source>
        <dbReference type="Pfam" id="PF03816"/>
    </source>
</evidence>
<feature type="region of interest" description="Disordered" evidence="2">
    <location>
        <begin position="1"/>
        <end position="121"/>
    </location>
</feature>
<dbReference type="InterPro" id="IPR004474">
    <property type="entry name" value="LytR_CpsA_psr"/>
</dbReference>
<reference evidence="5 6" key="1">
    <citation type="submission" date="2019-01" db="EMBL/GenBank/DDBJ databases">
        <title>Genome sequencing of strain 2JSPR-7.</title>
        <authorList>
            <person name="Heo J."/>
            <person name="Kim S.-J."/>
            <person name="Kim J.-S."/>
            <person name="Hong S.-B."/>
            <person name="Kwon S.-W."/>
        </authorList>
    </citation>
    <scope>NUCLEOTIDE SEQUENCE [LARGE SCALE GENOMIC DNA]</scope>
    <source>
        <strain evidence="5 6">2JSPR-7</strain>
    </source>
</reference>
<dbReference type="Pfam" id="PF03816">
    <property type="entry name" value="LytR_cpsA_psr"/>
    <property type="match status" value="1"/>
</dbReference>
<organism evidence="5 6">
    <name type="scientific">Xylanimonas allomyrinae</name>
    <dbReference type="NCBI Taxonomy" id="2509459"/>
    <lineage>
        <taxon>Bacteria</taxon>
        <taxon>Bacillati</taxon>
        <taxon>Actinomycetota</taxon>
        <taxon>Actinomycetes</taxon>
        <taxon>Micrococcales</taxon>
        <taxon>Promicromonosporaceae</taxon>
        <taxon>Xylanimonas</taxon>
    </lineage>
</organism>
<comment type="similarity">
    <text evidence="1">Belongs to the LytR/CpsA/Psr (LCP) family.</text>
</comment>
<feature type="compositionally biased region" description="Basic residues" evidence="2">
    <location>
        <begin position="103"/>
        <end position="121"/>
    </location>
</feature>
<dbReference type="InterPro" id="IPR050922">
    <property type="entry name" value="LytR/CpsA/Psr_CW_biosynth"/>
</dbReference>
<dbReference type="OrthoDB" id="4865223at2"/>
<dbReference type="Gene3D" id="3.40.630.190">
    <property type="entry name" value="LCP protein"/>
    <property type="match status" value="1"/>
</dbReference>
<dbReference type="KEGG" id="xyl:ET495_11535"/>
<evidence type="ECO:0000256" key="2">
    <source>
        <dbReference type="SAM" id="MobiDB-lite"/>
    </source>
</evidence>
<dbReference type="AlphaFoldDB" id="A0A4P6F0B3"/>
<dbReference type="Proteomes" id="UP000291758">
    <property type="component" value="Chromosome"/>
</dbReference>
<keyword evidence="3" id="KW-1133">Transmembrane helix</keyword>
<protein>
    <recommendedName>
        <fullName evidence="4">Cell envelope-related transcriptional attenuator domain-containing protein</fullName>
    </recommendedName>
</protein>
<feature type="domain" description="Cell envelope-related transcriptional attenuator" evidence="4">
    <location>
        <begin position="206"/>
        <end position="325"/>
    </location>
</feature>
<keyword evidence="3" id="KW-0812">Transmembrane</keyword>
<feature type="transmembrane region" description="Helical" evidence="3">
    <location>
        <begin position="132"/>
        <end position="154"/>
    </location>
</feature>
<dbReference type="PANTHER" id="PTHR33392:SF6">
    <property type="entry name" value="POLYISOPRENYL-TEICHOIC ACID--PEPTIDOGLYCAN TEICHOIC ACID TRANSFERASE TAGU"/>
    <property type="match status" value="1"/>
</dbReference>
<dbReference type="PANTHER" id="PTHR33392">
    <property type="entry name" value="POLYISOPRENYL-TEICHOIC ACID--PEPTIDOGLYCAN TEICHOIC ACID TRANSFERASE TAGU"/>
    <property type="match status" value="1"/>
</dbReference>
<dbReference type="EMBL" id="CP035495">
    <property type="protein sequence ID" value="QAY63768.1"/>
    <property type="molecule type" value="Genomic_DNA"/>
</dbReference>
<proteinExistence type="inferred from homology"/>
<keyword evidence="3" id="KW-0472">Membrane</keyword>
<name>A0A4P6F0B3_9MICO</name>
<feature type="compositionally biased region" description="Basic and acidic residues" evidence="2">
    <location>
        <begin position="46"/>
        <end position="78"/>
    </location>
</feature>
<keyword evidence="6" id="KW-1185">Reference proteome</keyword>
<evidence type="ECO:0000313" key="5">
    <source>
        <dbReference type="EMBL" id="QAY63768.1"/>
    </source>
</evidence>
<gene>
    <name evidence="5" type="ORF">ET495_11535</name>
</gene>
<evidence type="ECO:0000256" key="3">
    <source>
        <dbReference type="SAM" id="Phobius"/>
    </source>
</evidence>
<accession>A0A4P6F0B3</accession>
<evidence type="ECO:0000256" key="1">
    <source>
        <dbReference type="ARBA" id="ARBA00006068"/>
    </source>
</evidence>